<gene>
    <name evidence="2" type="ORF">SAMN04487936_1095</name>
</gene>
<reference evidence="3" key="1">
    <citation type="submission" date="2016-10" db="EMBL/GenBank/DDBJ databases">
        <authorList>
            <person name="Varghese N."/>
            <person name="Submissions S."/>
        </authorList>
    </citation>
    <scope>NUCLEOTIDE SEQUENCE [LARGE SCALE GENOMIC DNA]</scope>
    <source>
        <strain evidence="3">CGMCC 1.3704</strain>
    </source>
</reference>
<dbReference type="RefSeq" id="WP_075037328.1">
    <property type="nucleotide sequence ID" value="NZ_FOSB01000009.1"/>
</dbReference>
<evidence type="ECO:0000313" key="3">
    <source>
        <dbReference type="Proteomes" id="UP000183557"/>
    </source>
</evidence>
<accession>A0A1I3XKL0</accession>
<organism evidence="2 3">
    <name type="scientific">Halobacillus dabanensis</name>
    <dbReference type="NCBI Taxonomy" id="240302"/>
    <lineage>
        <taxon>Bacteria</taxon>
        <taxon>Bacillati</taxon>
        <taxon>Bacillota</taxon>
        <taxon>Bacilli</taxon>
        <taxon>Bacillales</taxon>
        <taxon>Bacillaceae</taxon>
        <taxon>Halobacillus</taxon>
    </lineage>
</organism>
<name>A0A1I3XKL0_HALDA</name>
<dbReference type="AlphaFoldDB" id="A0A1I3XKL0"/>
<dbReference type="PANTHER" id="PTHR43617:SF34">
    <property type="entry name" value="PUTATIVE-RELATED"/>
    <property type="match status" value="1"/>
</dbReference>
<dbReference type="InterPro" id="IPR016181">
    <property type="entry name" value="Acyl_CoA_acyltransferase"/>
</dbReference>
<dbReference type="GO" id="GO:0016747">
    <property type="term" value="F:acyltransferase activity, transferring groups other than amino-acyl groups"/>
    <property type="evidence" value="ECO:0007669"/>
    <property type="project" value="InterPro"/>
</dbReference>
<keyword evidence="3" id="KW-1185">Reference proteome</keyword>
<dbReference type="OrthoDB" id="9802340at2"/>
<dbReference type="InterPro" id="IPR000182">
    <property type="entry name" value="GNAT_dom"/>
</dbReference>
<dbReference type="EMBL" id="FOSB01000009">
    <property type="protein sequence ID" value="SFK20147.1"/>
    <property type="molecule type" value="Genomic_DNA"/>
</dbReference>
<dbReference type="PANTHER" id="PTHR43617">
    <property type="entry name" value="L-AMINO ACID N-ACETYLTRANSFERASE"/>
    <property type="match status" value="1"/>
</dbReference>
<evidence type="ECO:0000313" key="2">
    <source>
        <dbReference type="EMBL" id="SFK20147.1"/>
    </source>
</evidence>
<dbReference type="Proteomes" id="UP000183557">
    <property type="component" value="Unassembled WGS sequence"/>
</dbReference>
<dbReference type="PROSITE" id="PS51186">
    <property type="entry name" value="GNAT"/>
    <property type="match status" value="1"/>
</dbReference>
<dbReference type="InterPro" id="IPR050276">
    <property type="entry name" value="MshD_Acetyltransferase"/>
</dbReference>
<sequence length="112" mass="12652">MDGEVVGFLNFDPGKLYSTKHQGTFGISVKHSACRKGIGKKLLAAMIDECNHKGDIDIIRLNVLASNTTVIRFYESFGFQKEACFIDYVRKNGKSEDMLRMTLDLTSRKTRI</sequence>
<protein>
    <submittedName>
        <fullName evidence="2">Acetyltransferase (GNAT) family protein</fullName>
    </submittedName>
</protein>
<feature type="domain" description="N-acetyltransferase" evidence="1">
    <location>
        <begin position="1"/>
        <end position="106"/>
    </location>
</feature>
<proteinExistence type="predicted"/>
<keyword evidence="2" id="KW-0808">Transferase</keyword>
<dbReference type="Gene3D" id="3.40.630.30">
    <property type="match status" value="1"/>
</dbReference>
<dbReference type="Pfam" id="PF00583">
    <property type="entry name" value="Acetyltransf_1"/>
    <property type="match status" value="1"/>
</dbReference>
<dbReference type="SUPFAM" id="SSF55729">
    <property type="entry name" value="Acyl-CoA N-acyltransferases (Nat)"/>
    <property type="match status" value="1"/>
</dbReference>
<dbReference type="CDD" id="cd04301">
    <property type="entry name" value="NAT_SF"/>
    <property type="match status" value="1"/>
</dbReference>
<evidence type="ECO:0000259" key="1">
    <source>
        <dbReference type="PROSITE" id="PS51186"/>
    </source>
</evidence>